<keyword evidence="4" id="KW-1185">Reference proteome</keyword>
<dbReference type="Proteomes" id="UP001183176">
    <property type="component" value="Unassembled WGS sequence"/>
</dbReference>
<feature type="domain" description="Hemerythrin-like" evidence="2">
    <location>
        <begin position="9"/>
        <end position="121"/>
    </location>
</feature>
<comment type="caution">
    <text evidence="3">The sequence shown here is derived from an EMBL/GenBank/DDBJ whole genome shotgun (WGS) entry which is preliminary data.</text>
</comment>
<evidence type="ECO:0000313" key="4">
    <source>
        <dbReference type="Proteomes" id="UP001183176"/>
    </source>
</evidence>
<gene>
    <name evidence="3" type="ORF">RM423_16020</name>
</gene>
<protein>
    <submittedName>
        <fullName evidence="3">Hemerythrin domain-containing protein</fullName>
    </submittedName>
</protein>
<dbReference type="RefSeq" id="WP_311424050.1">
    <property type="nucleotide sequence ID" value="NZ_JAVREH010000024.1"/>
</dbReference>
<feature type="region of interest" description="Disordered" evidence="1">
    <location>
        <begin position="138"/>
        <end position="172"/>
    </location>
</feature>
<accession>A0ABU2JDV5</accession>
<organism evidence="3 4">
    <name type="scientific">Jatrophihabitans lederbergiae</name>
    <dbReference type="NCBI Taxonomy" id="3075547"/>
    <lineage>
        <taxon>Bacteria</taxon>
        <taxon>Bacillati</taxon>
        <taxon>Actinomycetota</taxon>
        <taxon>Actinomycetes</taxon>
        <taxon>Jatrophihabitantales</taxon>
        <taxon>Jatrophihabitantaceae</taxon>
        <taxon>Jatrophihabitans</taxon>
    </lineage>
</organism>
<dbReference type="EMBL" id="JAVREH010000024">
    <property type="protein sequence ID" value="MDT0262903.1"/>
    <property type="molecule type" value="Genomic_DNA"/>
</dbReference>
<dbReference type="PANTHER" id="PTHR35585">
    <property type="entry name" value="HHE DOMAIN PROTEIN (AFU_ORTHOLOGUE AFUA_4G00730)"/>
    <property type="match status" value="1"/>
</dbReference>
<reference evidence="4" key="1">
    <citation type="submission" date="2023-07" db="EMBL/GenBank/DDBJ databases">
        <title>30 novel species of actinomycetes from the DSMZ collection.</title>
        <authorList>
            <person name="Nouioui I."/>
        </authorList>
    </citation>
    <scope>NUCLEOTIDE SEQUENCE [LARGE SCALE GENOMIC DNA]</scope>
    <source>
        <strain evidence="4">DSM 44399</strain>
    </source>
</reference>
<evidence type="ECO:0000313" key="3">
    <source>
        <dbReference type="EMBL" id="MDT0262903.1"/>
    </source>
</evidence>
<evidence type="ECO:0000256" key="1">
    <source>
        <dbReference type="SAM" id="MobiDB-lite"/>
    </source>
</evidence>
<evidence type="ECO:0000259" key="2">
    <source>
        <dbReference type="Pfam" id="PF01814"/>
    </source>
</evidence>
<dbReference type="InterPro" id="IPR012312">
    <property type="entry name" value="Hemerythrin-like"/>
</dbReference>
<name>A0ABU2JDV5_9ACTN</name>
<proteinExistence type="predicted"/>
<dbReference type="PANTHER" id="PTHR35585:SF1">
    <property type="entry name" value="HHE DOMAIN PROTEIN (AFU_ORTHOLOGUE AFUA_4G00730)"/>
    <property type="match status" value="1"/>
</dbReference>
<dbReference type="Pfam" id="PF01814">
    <property type="entry name" value="Hemerythrin"/>
    <property type="match status" value="1"/>
</dbReference>
<sequence>MSDFEITVLVLSEHENFRRKFAALNDADDAEELAAAWEELAAALEVHAVAEEQLVYPLLAHGVAEGAAESEEAVREHNDIRHAIQAVTGHEVGSEDWWQAVRATQDVNATHMADEEREFLPDFKQAVSDERREELGMSWLQFHEEHDKARGLSGEDTDPQDVLDASAQVEAP</sequence>
<dbReference type="Gene3D" id="1.20.120.520">
    <property type="entry name" value="nmb1532 protein domain like"/>
    <property type="match status" value="1"/>
</dbReference>